<dbReference type="EMBL" id="BONQ01000076">
    <property type="protein sequence ID" value="GIG46668.1"/>
    <property type="molecule type" value="Genomic_DNA"/>
</dbReference>
<comment type="caution">
    <text evidence="1">The sequence shown here is derived from an EMBL/GenBank/DDBJ whole genome shotgun (WGS) entry which is preliminary data.</text>
</comment>
<evidence type="ECO:0000313" key="1">
    <source>
        <dbReference type="EMBL" id="GIG46668.1"/>
    </source>
</evidence>
<proteinExistence type="predicted"/>
<organism evidence="1 2">
    <name type="scientific">Dactylosporangium siamense</name>
    <dbReference type="NCBI Taxonomy" id="685454"/>
    <lineage>
        <taxon>Bacteria</taxon>
        <taxon>Bacillati</taxon>
        <taxon>Actinomycetota</taxon>
        <taxon>Actinomycetes</taxon>
        <taxon>Micromonosporales</taxon>
        <taxon>Micromonosporaceae</taxon>
        <taxon>Dactylosporangium</taxon>
    </lineage>
</organism>
<accession>A0A919PQW3</accession>
<dbReference type="AlphaFoldDB" id="A0A919PQW3"/>
<gene>
    <name evidence="1" type="ORF">Dsi01nite_047090</name>
</gene>
<name>A0A919PQW3_9ACTN</name>
<keyword evidence="2" id="KW-1185">Reference proteome</keyword>
<protein>
    <submittedName>
        <fullName evidence="1">Uncharacterized protein</fullName>
    </submittedName>
</protein>
<dbReference type="Proteomes" id="UP000660611">
    <property type="component" value="Unassembled WGS sequence"/>
</dbReference>
<reference evidence="1" key="1">
    <citation type="submission" date="2021-01" db="EMBL/GenBank/DDBJ databases">
        <title>Whole genome shotgun sequence of Dactylosporangium siamense NBRC 106093.</title>
        <authorList>
            <person name="Komaki H."/>
            <person name="Tamura T."/>
        </authorList>
    </citation>
    <scope>NUCLEOTIDE SEQUENCE</scope>
    <source>
        <strain evidence="1">NBRC 106093</strain>
    </source>
</reference>
<sequence>MQAMEFHAVEGDSTPLAKLTLEPPELQERLGLKFLEVDGGLGPVWFAFGQLADGTVIGFSRLIGDERYPGTELYQYAGRRPLDVLTELLFETGLGHDDVSWLTAPPLGEDELLWARSRAEADTYLRLQAAFQGRAGDPVEDAVEAEVDGHQVVRHHDVELHLLPASDGATQPSNIIDPGGWLAIANQLAGSGQHRRAAEAVREALRFLPPGTDRLPVRLFWTPVGLRMLRRHPHLFNRGALEATLAQYEAAAERSGRTDGSPS</sequence>
<evidence type="ECO:0000313" key="2">
    <source>
        <dbReference type="Proteomes" id="UP000660611"/>
    </source>
</evidence>